<dbReference type="Proteomes" id="UP001458880">
    <property type="component" value="Unassembled WGS sequence"/>
</dbReference>
<dbReference type="EMBL" id="JASPKY010000213">
    <property type="protein sequence ID" value="KAK9720104.1"/>
    <property type="molecule type" value="Genomic_DNA"/>
</dbReference>
<comment type="caution">
    <text evidence="1">The sequence shown here is derived from an EMBL/GenBank/DDBJ whole genome shotgun (WGS) entry which is preliminary data.</text>
</comment>
<reference evidence="1 2" key="1">
    <citation type="journal article" date="2024" name="BMC Genomics">
        <title>De novo assembly and annotation of Popillia japonica's genome with initial clues to its potential as an invasive pest.</title>
        <authorList>
            <person name="Cucini C."/>
            <person name="Boschi S."/>
            <person name="Funari R."/>
            <person name="Cardaioli E."/>
            <person name="Iannotti N."/>
            <person name="Marturano G."/>
            <person name="Paoli F."/>
            <person name="Bruttini M."/>
            <person name="Carapelli A."/>
            <person name="Frati F."/>
            <person name="Nardi F."/>
        </authorList>
    </citation>
    <scope>NUCLEOTIDE SEQUENCE [LARGE SCALE GENOMIC DNA]</scope>
    <source>
        <strain evidence="1">DMR45628</strain>
    </source>
</reference>
<evidence type="ECO:0000313" key="1">
    <source>
        <dbReference type="EMBL" id="KAK9720104.1"/>
    </source>
</evidence>
<name>A0AAW1KKW4_POPJA</name>
<accession>A0AAW1KKW4</accession>
<keyword evidence="2" id="KW-1185">Reference proteome</keyword>
<organism evidence="1 2">
    <name type="scientific">Popillia japonica</name>
    <name type="common">Japanese beetle</name>
    <dbReference type="NCBI Taxonomy" id="7064"/>
    <lineage>
        <taxon>Eukaryota</taxon>
        <taxon>Metazoa</taxon>
        <taxon>Ecdysozoa</taxon>
        <taxon>Arthropoda</taxon>
        <taxon>Hexapoda</taxon>
        <taxon>Insecta</taxon>
        <taxon>Pterygota</taxon>
        <taxon>Neoptera</taxon>
        <taxon>Endopterygota</taxon>
        <taxon>Coleoptera</taxon>
        <taxon>Polyphaga</taxon>
        <taxon>Scarabaeiformia</taxon>
        <taxon>Scarabaeidae</taxon>
        <taxon>Rutelinae</taxon>
        <taxon>Popillia</taxon>
    </lineage>
</organism>
<evidence type="ECO:0000313" key="2">
    <source>
        <dbReference type="Proteomes" id="UP001458880"/>
    </source>
</evidence>
<gene>
    <name evidence="1" type="ORF">QE152_g22288</name>
</gene>
<sequence>MCRENLKINIQPSDIDISHRLKGKENCIRPIIVRFTSRLLKKHVFNAKRRLKGTKTVIKEDLTPLRVILLKQLSRQAPSNSFWTSDGNIFAKVGNTIHRIKTSDDIQ</sequence>
<proteinExistence type="predicted"/>
<dbReference type="AlphaFoldDB" id="A0AAW1KKW4"/>
<protein>
    <submittedName>
        <fullName evidence="1">Uncharacterized protein</fullName>
    </submittedName>
</protein>